<sequence length="157" mass="16885">MSSETRTDSRTRWGRIRFAEGRLPAMAVAIPVGLLLAVGVGAITLWTGVADGEHALPVAGVFALVMSWGFVGLVWAIIVDRSSLRGAIDKPDESIESTWLDAAMAGAFRDTIMLTGLVLAILSITGYELDVLWALIGVIVVGFFSTFVRYLMAKKRG</sequence>
<feature type="transmembrane region" description="Helical" evidence="1">
    <location>
        <begin position="21"/>
        <end position="46"/>
    </location>
</feature>
<keyword evidence="1" id="KW-0812">Transmembrane</keyword>
<name>A0ABS4WH96_9MICC</name>
<reference evidence="2 3" key="1">
    <citation type="submission" date="2021-03" db="EMBL/GenBank/DDBJ databases">
        <title>Sequencing the genomes of 1000 actinobacteria strains.</title>
        <authorList>
            <person name="Klenk H.-P."/>
        </authorList>
    </citation>
    <scope>NUCLEOTIDE SEQUENCE [LARGE SCALE GENOMIC DNA]</scope>
    <source>
        <strain evidence="2 3">DSM 15454</strain>
    </source>
</reference>
<evidence type="ECO:0000256" key="1">
    <source>
        <dbReference type="SAM" id="Phobius"/>
    </source>
</evidence>
<feature type="transmembrane region" description="Helical" evidence="1">
    <location>
        <begin position="99"/>
        <end position="125"/>
    </location>
</feature>
<dbReference type="EMBL" id="JAGIOE010000001">
    <property type="protein sequence ID" value="MBP2375589.1"/>
    <property type="molecule type" value="Genomic_DNA"/>
</dbReference>
<proteinExistence type="predicted"/>
<evidence type="ECO:0000313" key="3">
    <source>
        <dbReference type="Proteomes" id="UP000766570"/>
    </source>
</evidence>
<feature type="transmembrane region" description="Helical" evidence="1">
    <location>
        <begin position="131"/>
        <end position="152"/>
    </location>
</feature>
<evidence type="ECO:0008006" key="4">
    <source>
        <dbReference type="Google" id="ProtNLM"/>
    </source>
</evidence>
<evidence type="ECO:0000313" key="2">
    <source>
        <dbReference type="EMBL" id="MBP2375589.1"/>
    </source>
</evidence>
<gene>
    <name evidence="2" type="ORF">JOF46_003501</name>
</gene>
<keyword evidence="3" id="KW-1185">Reference proteome</keyword>
<comment type="caution">
    <text evidence="2">The sequence shown here is derived from an EMBL/GenBank/DDBJ whole genome shotgun (WGS) entry which is preliminary data.</text>
</comment>
<keyword evidence="1" id="KW-0472">Membrane</keyword>
<feature type="transmembrane region" description="Helical" evidence="1">
    <location>
        <begin position="58"/>
        <end position="78"/>
    </location>
</feature>
<organism evidence="2 3">
    <name type="scientific">Paeniglutamicibacter psychrophenolicus</name>
    <dbReference type="NCBI Taxonomy" id="257454"/>
    <lineage>
        <taxon>Bacteria</taxon>
        <taxon>Bacillati</taxon>
        <taxon>Actinomycetota</taxon>
        <taxon>Actinomycetes</taxon>
        <taxon>Micrococcales</taxon>
        <taxon>Micrococcaceae</taxon>
        <taxon>Paeniglutamicibacter</taxon>
    </lineage>
</organism>
<accession>A0ABS4WH96</accession>
<dbReference type="RefSeq" id="WP_209909462.1">
    <property type="nucleotide sequence ID" value="NZ_BAAAMI010000013.1"/>
</dbReference>
<protein>
    <recommendedName>
        <fullName evidence="4">MFS transporter</fullName>
    </recommendedName>
</protein>
<keyword evidence="1" id="KW-1133">Transmembrane helix</keyword>
<dbReference type="Proteomes" id="UP000766570">
    <property type="component" value="Unassembled WGS sequence"/>
</dbReference>